<dbReference type="SUPFAM" id="SSF51126">
    <property type="entry name" value="Pectin lyase-like"/>
    <property type="match status" value="1"/>
</dbReference>
<evidence type="ECO:0000259" key="1">
    <source>
        <dbReference type="Pfam" id="PF13229"/>
    </source>
</evidence>
<protein>
    <recommendedName>
        <fullName evidence="1">Right handed beta helix domain-containing protein</fullName>
    </recommendedName>
</protein>
<organism evidence="2 3">
    <name type="scientific">Cymbomonas tetramitiformis</name>
    <dbReference type="NCBI Taxonomy" id="36881"/>
    <lineage>
        <taxon>Eukaryota</taxon>
        <taxon>Viridiplantae</taxon>
        <taxon>Chlorophyta</taxon>
        <taxon>Pyramimonadophyceae</taxon>
        <taxon>Pyramimonadales</taxon>
        <taxon>Pyramimonadaceae</taxon>
        <taxon>Cymbomonas</taxon>
    </lineage>
</organism>
<name>A0AAE0FSQ3_9CHLO</name>
<dbReference type="AlphaFoldDB" id="A0AAE0FSQ3"/>
<proteinExistence type="predicted"/>
<gene>
    <name evidence="2" type="ORF">CYMTET_26335</name>
</gene>
<reference evidence="2 3" key="1">
    <citation type="journal article" date="2015" name="Genome Biol. Evol.">
        <title>Comparative Genomics of a Bacterivorous Green Alga Reveals Evolutionary Causalities and Consequences of Phago-Mixotrophic Mode of Nutrition.</title>
        <authorList>
            <person name="Burns J.A."/>
            <person name="Paasch A."/>
            <person name="Narechania A."/>
            <person name="Kim E."/>
        </authorList>
    </citation>
    <scope>NUCLEOTIDE SEQUENCE [LARGE SCALE GENOMIC DNA]</scope>
    <source>
        <strain evidence="2 3">PLY_AMNH</strain>
    </source>
</reference>
<dbReference type="InterPro" id="IPR011050">
    <property type="entry name" value="Pectin_lyase_fold/virulence"/>
</dbReference>
<evidence type="ECO:0000313" key="2">
    <source>
        <dbReference type="EMBL" id="KAK3264953.1"/>
    </source>
</evidence>
<dbReference type="Pfam" id="PF13229">
    <property type="entry name" value="Beta_helix"/>
    <property type="match status" value="1"/>
</dbReference>
<accession>A0AAE0FSQ3</accession>
<dbReference type="Proteomes" id="UP001190700">
    <property type="component" value="Unassembled WGS sequence"/>
</dbReference>
<evidence type="ECO:0000313" key="3">
    <source>
        <dbReference type="Proteomes" id="UP001190700"/>
    </source>
</evidence>
<sequence>MCIVGLRESGMLVCTDGRGTFQGCEMDANQFYGIELQEGGNPLVTESKIHSNKQGSVHVYDDGLGTFQDCEIEEAA</sequence>
<dbReference type="EMBL" id="LGRX02014239">
    <property type="protein sequence ID" value="KAK3264953.1"/>
    <property type="molecule type" value="Genomic_DNA"/>
</dbReference>
<feature type="domain" description="Right handed beta helix" evidence="1">
    <location>
        <begin position="9"/>
        <end position="74"/>
    </location>
</feature>
<keyword evidence="3" id="KW-1185">Reference proteome</keyword>
<dbReference type="InterPro" id="IPR039448">
    <property type="entry name" value="Beta_helix"/>
</dbReference>
<comment type="caution">
    <text evidence="2">The sequence shown here is derived from an EMBL/GenBank/DDBJ whole genome shotgun (WGS) entry which is preliminary data.</text>
</comment>